<evidence type="ECO:0000313" key="2">
    <source>
        <dbReference type="Proteomes" id="UP000014139"/>
    </source>
</evidence>
<proteinExistence type="predicted"/>
<protein>
    <submittedName>
        <fullName evidence="1">Short-chain dehydrogenase/reductase SDR</fullName>
    </submittedName>
</protein>
<sequence length="41" mass="3862">MSSLPDLGGTVACVTGASGGVGRGIALRFAAAGAAVAVHHR</sequence>
<evidence type="ECO:0000313" key="1">
    <source>
        <dbReference type="EMBL" id="EOD57168.1"/>
    </source>
</evidence>
<reference evidence="1 2" key="1">
    <citation type="submission" date="2013-02" db="EMBL/GenBank/DDBJ databases">
        <title>Draft genome sequence of Amycolatopsis vancoresmycina strain DSM 44592T.</title>
        <authorList>
            <person name="Kumar S."/>
            <person name="Kaur N."/>
            <person name="Kaur C."/>
            <person name="Raghava G.P.S."/>
            <person name="Mayilraj S."/>
        </authorList>
    </citation>
    <scope>NUCLEOTIDE SEQUENCE [LARGE SCALE GENOMIC DNA]</scope>
    <source>
        <strain evidence="1 2">DSM 44592</strain>
    </source>
</reference>
<feature type="non-terminal residue" evidence="1">
    <location>
        <position position="41"/>
    </location>
</feature>
<dbReference type="eggNOG" id="COG1028">
    <property type="taxonomic scope" value="Bacteria"/>
</dbReference>
<dbReference type="Proteomes" id="UP000014139">
    <property type="component" value="Unassembled WGS sequence"/>
</dbReference>
<dbReference type="SUPFAM" id="SSF51735">
    <property type="entry name" value="NAD(P)-binding Rossmann-fold domains"/>
    <property type="match status" value="1"/>
</dbReference>
<dbReference type="InterPro" id="IPR036291">
    <property type="entry name" value="NAD(P)-bd_dom_sf"/>
</dbReference>
<accession>R1FBT4</accession>
<comment type="caution">
    <text evidence="1">The sequence shown here is derived from an EMBL/GenBank/DDBJ whole genome shotgun (WGS) entry which is preliminary data.</text>
</comment>
<keyword evidence="2" id="KW-1185">Reference proteome</keyword>
<organism evidence="1 2">
    <name type="scientific">Amycolatopsis vancoresmycina DSM 44592</name>
    <dbReference type="NCBI Taxonomy" id="1292037"/>
    <lineage>
        <taxon>Bacteria</taxon>
        <taxon>Bacillati</taxon>
        <taxon>Actinomycetota</taxon>
        <taxon>Actinomycetes</taxon>
        <taxon>Pseudonocardiales</taxon>
        <taxon>Pseudonocardiaceae</taxon>
        <taxon>Amycolatopsis</taxon>
    </lineage>
</organism>
<gene>
    <name evidence="1" type="ORF">H480_44765</name>
</gene>
<name>R1FBT4_9PSEU</name>
<dbReference type="AlphaFoldDB" id="R1FBT4"/>
<dbReference type="Gene3D" id="3.40.50.720">
    <property type="entry name" value="NAD(P)-binding Rossmann-like Domain"/>
    <property type="match status" value="1"/>
</dbReference>
<dbReference type="EMBL" id="AOUO01000783">
    <property type="protein sequence ID" value="EOD57168.1"/>
    <property type="molecule type" value="Genomic_DNA"/>
</dbReference>